<keyword evidence="2" id="KW-1185">Reference proteome</keyword>
<gene>
    <name evidence="1" type="ORF">DHETER_LOCUS1473</name>
</gene>
<protein>
    <submittedName>
        <fullName evidence="1">7322_t:CDS:1</fullName>
    </submittedName>
</protein>
<organism evidence="1 2">
    <name type="scientific">Dentiscutata heterogama</name>
    <dbReference type="NCBI Taxonomy" id="1316150"/>
    <lineage>
        <taxon>Eukaryota</taxon>
        <taxon>Fungi</taxon>
        <taxon>Fungi incertae sedis</taxon>
        <taxon>Mucoromycota</taxon>
        <taxon>Glomeromycotina</taxon>
        <taxon>Glomeromycetes</taxon>
        <taxon>Diversisporales</taxon>
        <taxon>Gigasporaceae</taxon>
        <taxon>Dentiscutata</taxon>
    </lineage>
</organism>
<dbReference type="EMBL" id="CAJVPU010000886">
    <property type="protein sequence ID" value="CAG8465414.1"/>
    <property type="molecule type" value="Genomic_DNA"/>
</dbReference>
<evidence type="ECO:0000313" key="1">
    <source>
        <dbReference type="EMBL" id="CAG8465414.1"/>
    </source>
</evidence>
<evidence type="ECO:0000313" key="2">
    <source>
        <dbReference type="Proteomes" id="UP000789702"/>
    </source>
</evidence>
<comment type="caution">
    <text evidence="1">The sequence shown here is derived from an EMBL/GenBank/DDBJ whole genome shotgun (WGS) entry which is preliminary data.</text>
</comment>
<sequence length="104" mass="11749">KFFVEKDDGILSTGNSKRITEYADEMALESSKPLLRLIYLDMDPLLECSLHDIDSYKNEIKPCHILDLWQNSSQVDKIRESTEILASVSLNSPVGVIFLTSSKT</sequence>
<name>A0ACA9KCR9_9GLOM</name>
<proteinExistence type="predicted"/>
<reference evidence="1" key="1">
    <citation type="submission" date="2021-06" db="EMBL/GenBank/DDBJ databases">
        <authorList>
            <person name="Kallberg Y."/>
            <person name="Tangrot J."/>
            <person name="Rosling A."/>
        </authorList>
    </citation>
    <scope>NUCLEOTIDE SEQUENCE</scope>
    <source>
        <strain evidence="1">IL203A</strain>
    </source>
</reference>
<dbReference type="Proteomes" id="UP000789702">
    <property type="component" value="Unassembled WGS sequence"/>
</dbReference>
<feature type="non-terminal residue" evidence="1">
    <location>
        <position position="1"/>
    </location>
</feature>
<accession>A0ACA9KCR9</accession>